<dbReference type="Proteomes" id="UP000590412">
    <property type="component" value="Unassembled WGS sequence"/>
</dbReference>
<dbReference type="OrthoDB" id="5319015at2759"/>
<dbReference type="PANTHER" id="PTHR38644:SF1">
    <property type="entry name" value="EXPRESSED PROTEIN"/>
    <property type="match status" value="1"/>
</dbReference>
<feature type="domain" description="Mmc1 C-terminal" evidence="1">
    <location>
        <begin position="329"/>
        <end position="497"/>
    </location>
</feature>
<name>A0A8X7TF33_CANPA</name>
<reference evidence="2" key="1">
    <citation type="submission" date="2020-03" db="EMBL/GenBank/DDBJ databases">
        <title>FDA dAtabase for Regulatory Grade micrObial Sequences (FDA-ARGOS): Supporting development and validation of Infectious Disease Dx tests.</title>
        <authorList>
            <person name="Campos J."/>
            <person name="Goldberg B."/>
            <person name="Tallon L."/>
            <person name="Sadzewicz L."/>
            <person name="Vavikolanu K."/>
            <person name="Mehta A."/>
            <person name="Aluvathingal J."/>
            <person name="Nadendla S."/>
            <person name="Nandy P."/>
            <person name="Geyer C."/>
            <person name="Yan Y."/>
            <person name="Sichtig H."/>
        </authorList>
    </citation>
    <scope>NUCLEOTIDE SEQUENCE [LARGE SCALE GENOMIC DNA]</scope>
    <source>
        <strain evidence="2">FDAARGOS_652</strain>
    </source>
</reference>
<comment type="caution">
    <text evidence="2">The sequence shown here is derived from an EMBL/GenBank/DDBJ whole genome shotgun (WGS) entry which is preliminary data.</text>
</comment>
<dbReference type="EMBL" id="JABWAB010000001">
    <property type="protein sequence ID" value="KAF6059736.1"/>
    <property type="molecule type" value="Genomic_DNA"/>
</dbReference>
<dbReference type="AlphaFoldDB" id="A0A8X7TF33"/>
<dbReference type="InterPro" id="IPR056196">
    <property type="entry name" value="Mmc1_C"/>
</dbReference>
<proteinExistence type="predicted"/>
<dbReference type="PANTHER" id="PTHR38644">
    <property type="entry name" value="EXPRESSED PROTEIN"/>
    <property type="match status" value="1"/>
</dbReference>
<protein>
    <recommendedName>
        <fullName evidence="1">Mmc1 C-terminal domain-containing protein</fullName>
    </recommendedName>
</protein>
<evidence type="ECO:0000259" key="1">
    <source>
        <dbReference type="Pfam" id="PF23868"/>
    </source>
</evidence>
<evidence type="ECO:0000313" key="2">
    <source>
        <dbReference type="EMBL" id="KAF6059736.1"/>
    </source>
</evidence>
<organism evidence="2 3">
    <name type="scientific">Candida parapsilosis</name>
    <name type="common">Yeast</name>
    <dbReference type="NCBI Taxonomy" id="5480"/>
    <lineage>
        <taxon>Eukaryota</taxon>
        <taxon>Fungi</taxon>
        <taxon>Dikarya</taxon>
        <taxon>Ascomycota</taxon>
        <taxon>Saccharomycotina</taxon>
        <taxon>Pichiomycetes</taxon>
        <taxon>Debaryomycetaceae</taxon>
        <taxon>Candida/Lodderomyces clade</taxon>
        <taxon>Candida</taxon>
    </lineage>
</organism>
<gene>
    <name evidence="2" type="ORF">FOB60_001318</name>
</gene>
<accession>A0A8X7TF33</accession>
<evidence type="ECO:0000313" key="3">
    <source>
        <dbReference type="Proteomes" id="UP000590412"/>
    </source>
</evidence>
<dbReference type="Pfam" id="PF23868">
    <property type="entry name" value="Mmc1_C"/>
    <property type="match status" value="1"/>
</dbReference>
<sequence length="545" mass="63032">MFPSLKSSQIGGLHCLRTRLRFTFSGKGTKLYSQASTHKKATFESNTLVYNLSNYQSSFPQDKALNKDITTLKQLLQNRHEPQVFKVAVLYESAKVRRNSKIVEVLLADPLASNNQVWFERIRKRHGLARFFFGEYAKDLVDEDDLEYRIPSPILSGLYRNTFKREAPDVANDLIIEEYENAAQLEKAVDECTYVVYVTPQFNYVTTSLPSSIKDRLLLQVIDNTEYSPVSTESSPLSIEDGIQTHLIKINSNLAYNGIVQFIQRDVHAADEYIESMTKSNVYELFKFVDHFSRTDNLTSWYLAKIIQTISSKIKRANTVISEGSDVVKSEIENFGQMVNSELQYEFIPETTNYVQKKLSWWKLYYKNDNVEYDLKDFLNNQFMNKAIENYNFLRGKILSTDEVVENPLLELKNEVINRRVSSEVQPEVYSVLSKAFVYYQLPISVIAALSYQFFDFSGNACIALCSLGWILGFNQVSRDWINFMNKWMNQLFEEVRVTVGSKCIDNGLMKESNEQVIRIENENSIRQKILRDIERKLPAGINKL</sequence>